<keyword evidence="3 5" id="KW-0560">Oxidoreductase</keyword>
<dbReference type="GO" id="GO:0051287">
    <property type="term" value="F:NAD binding"/>
    <property type="evidence" value="ECO:0007669"/>
    <property type="project" value="InterPro"/>
</dbReference>
<comment type="similarity">
    <text evidence="5">Belongs to the D-isomer specific 2-hydroxyacid dehydrogenase family. FDH subfamily.</text>
</comment>
<dbReference type="FunFam" id="3.40.50.720:FF:000057">
    <property type="entry name" value="Formate dehydrogenase"/>
    <property type="match status" value="1"/>
</dbReference>
<dbReference type="InterPro" id="IPR006140">
    <property type="entry name" value="D-isomer_DH_NAD-bd"/>
</dbReference>
<dbReference type="GO" id="GO:0008863">
    <property type="term" value="F:formate dehydrogenase (NAD+) activity"/>
    <property type="evidence" value="ECO:0007669"/>
    <property type="project" value="UniProtKB-UniRule"/>
</dbReference>
<dbReference type="SUPFAM" id="SSF52283">
    <property type="entry name" value="Formate/glycerate dehydrogenase catalytic domain-like"/>
    <property type="match status" value="1"/>
</dbReference>
<dbReference type="AlphaFoldDB" id="A0AA36IZZ2"/>
<evidence type="ECO:0000313" key="9">
    <source>
        <dbReference type="EMBL" id="CAJ1396614.1"/>
    </source>
</evidence>
<dbReference type="PANTHER" id="PTHR42938">
    <property type="entry name" value="FORMATE DEHYDROGENASE 1"/>
    <property type="match status" value="1"/>
</dbReference>
<dbReference type="Proteomes" id="UP001178507">
    <property type="component" value="Unassembled WGS sequence"/>
</dbReference>
<evidence type="ECO:0000256" key="3">
    <source>
        <dbReference type="ARBA" id="ARBA00023002"/>
    </source>
</evidence>
<dbReference type="PROSITE" id="PS00065">
    <property type="entry name" value="D_2_HYDROXYACID_DH_1"/>
    <property type="match status" value="1"/>
</dbReference>
<keyword evidence="4 5" id="KW-0520">NAD</keyword>
<dbReference type="Gene3D" id="3.40.50.720">
    <property type="entry name" value="NAD(P)-binding Rossmann-like Domain"/>
    <property type="match status" value="2"/>
</dbReference>
<comment type="subunit">
    <text evidence="5">Homodimer.</text>
</comment>
<dbReference type="CDD" id="cd05302">
    <property type="entry name" value="FDH"/>
    <property type="match status" value="1"/>
</dbReference>
<feature type="compositionally biased region" description="Basic and acidic residues" evidence="6">
    <location>
        <begin position="433"/>
        <end position="443"/>
    </location>
</feature>
<feature type="binding site" evidence="5">
    <location>
        <begin position="297"/>
        <end position="301"/>
    </location>
    <ligand>
        <name>NAD(+)</name>
        <dbReference type="ChEBI" id="CHEBI:57540"/>
    </ligand>
</feature>
<feature type="domain" description="D-isomer specific 2-hydroxyacid dehydrogenase catalytic" evidence="7">
    <location>
        <begin position="102"/>
        <end position="402"/>
    </location>
</feature>
<feature type="binding site" evidence="5">
    <location>
        <begin position="242"/>
        <end position="243"/>
    </location>
    <ligand>
        <name>NAD(+)</name>
        <dbReference type="ChEBI" id="CHEBI:57540"/>
    </ligand>
</feature>
<dbReference type="InterPro" id="IPR029752">
    <property type="entry name" value="D-isomer_DH_CS1"/>
</dbReference>
<dbReference type="InterPro" id="IPR036291">
    <property type="entry name" value="NAD(P)-bd_dom_sf"/>
</dbReference>
<dbReference type="PROSITE" id="PS00671">
    <property type="entry name" value="D_2_HYDROXYACID_DH_3"/>
    <property type="match status" value="1"/>
</dbReference>
<keyword evidence="5" id="KW-0963">Cytoplasm</keyword>
<dbReference type="PROSITE" id="PS00670">
    <property type="entry name" value="D_2_HYDROXYACID_DH_2"/>
    <property type="match status" value="1"/>
</dbReference>
<feature type="binding site" evidence="5">
    <location>
        <position position="163"/>
    </location>
    <ligand>
        <name>substrate</name>
    </ligand>
</feature>
<comment type="catalytic activity">
    <reaction evidence="1 5">
        <text>formate + NAD(+) = CO2 + NADH</text>
        <dbReference type="Rhea" id="RHEA:15985"/>
        <dbReference type="ChEBI" id="CHEBI:15740"/>
        <dbReference type="ChEBI" id="CHEBI:16526"/>
        <dbReference type="ChEBI" id="CHEBI:57540"/>
        <dbReference type="ChEBI" id="CHEBI:57945"/>
        <dbReference type="EC" id="1.17.1.9"/>
    </reaction>
</comment>
<comment type="caution">
    <text evidence="9">The sequence shown here is derived from an EMBL/GenBank/DDBJ whole genome shotgun (WGS) entry which is preliminary data.</text>
</comment>
<gene>
    <name evidence="9" type="ORF">EVOR1521_LOCUS20811</name>
</gene>
<dbReference type="Pfam" id="PF02826">
    <property type="entry name" value="2-Hacid_dh_C"/>
    <property type="match status" value="1"/>
</dbReference>
<organism evidence="9 10">
    <name type="scientific">Effrenium voratum</name>
    <dbReference type="NCBI Taxonomy" id="2562239"/>
    <lineage>
        <taxon>Eukaryota</taxon>
        <taxon>Sar</taxon>
        <taxon>Alveolata</taxon>
        <taxon>Dinophyceae</taxon>
        <taxon>Suessiales</taxon>
        <taxon>Symbiodiniaceae</taxon>
        <taxon>Effrenium</taxon>
    </lineage>
</organism>
<feature type="site" description="Important for catalytic activity" evidence="5">
    <location>
        <position position="325"/>
    </location>
</feature>
<evidence type="ECO:0000256" key="5">
    <source>
        <dbReference type="HAMAP-Rule" id="MF_03210"/>
    </source>
</evidence>
<dbReference type="GO" id="GO:0042183">
    <property type="term" value="P:formate catabolic process"/>
    <property type="evidence" value="ECO:0007669"/>
    <property type="project" value="UniProtKB-UniRule"/>
</dbReference>
<dbReference type="InterPro" id="IPR029753">
    <property type="entry name" value="D-isomer_DH_CS"/>
</dbReference>
<dbReference type="SUPFAM" id="SSF51735">
    <property type="entry name" value="NAD(P)-binding Rossmann-fold domains"/>
    <property type="match status" value="1"/>
</dbReference>
<comment type="subcellular location">
    <subcellularLocation>
        <location evidence="5">Cytoplasm</location>
    </subcellularLocation>
</comment>
<keyword evidence="10" id="KW-1185">Reference proteome</keyword>
<dbReference type="GO" id="GO:0005737">
    <property type="term" value="C:cytoplasm"/>
    <property type="evidence" value="ECO:0007669"/>
    <property type="project" value="UniProtKB-SubCell"/>
</dbReference>
<feature type="region of interest" description="Disordered" evidence="6">
    <location>
        <begin position="418"/>
        <end position="453"/>
    </location>
</feature>
<evidence type="ECO:0000259" key="8">
    <source>
        <dbReference type="Pfam" id="PF02826"/>
    </source>
</evidence>
<dbReference type="InterPro" id="IPR006139">
    <property type="entry name" value="D-isomer_2_OHA_DH_cat_dom"/>
</dbReference>
<dbReference type="GO" id="GO:0016616">
    <property type="term" value="F:oxidoreductase activity, acting on the CH-OH group of donors, NAD or NADP as acceptor"/>
    <property type="evidence" value="ECO:0007669"/>
    <property type="project" value="InterPro"/>
</dbReference>
<evidence type="ECO:0000259" key="7">
    <source>
        <dbReference type="Pfam" id="PF00389"/>
    </source>
</evidence>
<feature type="binding site" evidence="5">
    <location>
        <position position="188"/>
    </location>
    <ligand>
        <name>NAD(+)</name>
        <dbReference type="ChEBI" id="CHEBI:57540"/>
    </ligand>
</feature>
<dbReference type="HAMAP" id="MF_03210">
    <property type="entry name" value="Formate_dehydrogenase"/>
    <property type="match status" value="1"/>
</dbReference>
<feature type="binding site" evidence="5">
    <location>
        <position position="262"/>
    </location>
    <ligand>
        <name>NAD(+)</name>
        <dbReference type="ChEBI" id="CHEBI:57540"/>
    </ligand>
</feature>
<feature type="site" description="Important for catalytic activity" evidence="5">
    <location>
        <position position="373"/>
    </location>
</feature>
<sequence>MGRLPTENGFIGNPADWGHKTALLSAGSRFENRSVPRLAIMVKVLCVLYEDPKEGYPTTYARDSIPEIKAYPGGQTTPSPSTVDFTPGHLLGSVSGALGLRKFLEAAGHSFVVTSSKDGPDSVFEKELPDADVVISQPFWPAYMSAERFEKAKKLKLCLTAGIGSDHVDLAAACRHKVTVAEVTFCNSISVAEHVVMSVLNLVRSFVPAHQIAETGGWHIADCVSRAYDLEGMHVGTVGAGRIGLAVLKRLKPFDTVLHYFDNHRLPESVEKELNLTYHDSVQSLVKVCDVVTINCPLHPKTEHLFNEEMIHSMKRGSYLINTARGKICDASAVAKACEEGHLAGYAGDVWFPQPAPGDHVWRGMKGNAMTPHVSGTSLSAQARYAAGVREILECFFAEKPIRDEYLIVQEGRLAGTGAHSYTEGNTTQGSEEAARFKEERPCKVQRTSVGGS</sequence>
<evidence type="ECO:0000313" key="10">
    <source>
        <dbReference type="Proteomes" id="UP001178507"/>
    </source>
</evidence>
<dbReference type="EC" id="1.17.1.9" evidence="2 5"/>
<dbReference type="NCBIfam" id="NF005750">
    <property type="entry name" value="PRK07574.1"/>
    <property type="match status" value="1"/>
</dbReference>
<dbReference type="Pfam" id="PF00389">
    <property type="entry name" value="2-Hacid_dh"/>
    <property type="match status" value="1"/>
</dbReference>
<evidence type="ECO:0000256" key="2">
    <source>
        <dbReference type="ARBA" id="ARBA00013128"/>
    </source>
</evidence>
<evidence type="ECO:0000256" key="6">
    <source>
        <dbReference type="SAM" id="MobiDB-lite"/>
    </source>
</evidence>
<feature type="binding site" evidence="5">
    <location>
        <position position="323"/>
    </location>
    <ligand>
        <name>NAD(+)</name>
        <dbReference type="ChEBI" id="CHEBI:57540"/>
    </ligand>
</feature>
<dbReference type="EMBL" id="CAUJNA010003238">
    <property type="protein sequence ID" value="CAJ1396614.1"/>
    <property type="molecule type" value="Genomic_DNA"/>
</dbReference>
<reference evidence="9" key="1">
    <citation type="submission" date="2023-08" db="EMBL/GenBank/DDBJ databases">
        <authorList>
            <person name="Chen Y."/>
            <person name="Shah S."/>
            <person name="Dougan E. K."/>
            <person name="Thang M."/>
            <person name="Chan C."/>
        </authorList>
    </citation>
    <scope>NUCLEOTIDE SEQUENCE</scope>
</reference>
<feature type="binding site" evidence="5">
    <location>
        <position position="421"/>
    </location>
    <ligand>
        <name>NAD(+)</name>
        <dbReference type="ChEBI" id="CHEBI:57540"/>
    </ligand>
</feature>
<dbReference type="PANTHER" id="PTHR42938:SF9">
    <property type="entry name" value="FORMATE DEHYDROGENASE 1"/>
    <property type="match status" value="1"/>
</dbReference>
<feature type="binding site" evidence="5">
    <location>
        <begin position="373"/>
        <end position="376"/>
    </location>
    <ligand>
        <name>NAD(+)</name>
        <dbReference type="ChEBI" id="CHEBI:57540"/>
    </ligand>
</feature>
<proteinExistence type="inferred from homology"/>
<protein>
    <recommendedName>
        <fullName evidence="2 5">Formate dehydrogenase</fullName>
        <shortName evidence="5">FDH</shortName>
        <ecNumber evidence="2 5">1.17.1.9</ecNumber>
    </recommendedName>
    <alternativeName>
        <fullName evidence="5">NAD-dependent formate dehydrogenase</fullName>
    </alternativeName>
</protein>
<accession>A0AA36IZZ2</accession>
<evidence type="ECO:0000256" key="1">
    <source>
        <dbReference type="ARBA" id="ARBA00000455"/>
    </source>
</evidence>
<feature type="binding site" evidence="5">
    <location>
        <position position="349"/>
    </location>
    <ligand>
        <name>NAD(+)</name>
        <dbReference type="ChEBI" id="CHEBI:57540"/>
    </ligand>
</feature>
<name>A0AA36IZZ2_9DINO</name>
<comment type="function">
    <text evidence="5">Catalyzes the NAD(+)-dependent oxidation of formate to carbon dioxide. Formate oxidation is the final step in the methanol oxidation pathway in methylotrophic microorganisms. Has a role in the detoxification of exogenous formate in non-methylotrophic organisms.</text>
</comment>
<evidence type="ECO:0000256" key="4">
    <source>
        <dbReference type="ARBA" id="ARBA00023027"/>
    </source>
</evidence>
<feature type="binding site" evidence="5">
    <location>
        <position position="187"/>
    </location>
    <ligand>
        <name>substrate</name>
    </ligand>
</feature>
<feature type="domain" description="D-isomer specific 2-hydroxyacid dehydrogenase NAD-binding" evidence="8">
    <location>
        <begin position="197"/>
        <end position="375"/>
    </location>
</feature>
<dbReference type="InterPro" id="IPR033689">
    <property type="entry name" value="FDH_NAD-dep"/>
</dbReference>